<evidence type="ECO:0000256" key="1">
    <source>
        <dbReference type="SAM" id="MobiDB-lite"/>
    </source>
</evidence>
<dbReference type="EMBL" id="KC977571">
    <property type="protein sequence ID" value="ATE82286.1"/>
    <property type="molecule type" value="Genomic_DNA"/>
</dbReference>
<dbReference type="CDD" id="cd09917">
    <property type="entry name" value="F-box_SF"/>
    <property type="match status" value="1"/>
</dbReference>
<evidence type="ECO:0000313" key="3">
    <source>
        <dbReference type="EMBL" id="ATE82286.1"/>
    </source>
</evidence>
<evidence type="ECO:0000313" key="4">
    <source>
        <dbReference type="Proteomes" id="UP000204584"/>
    </source>
</evidence>
<feature type="domain" description="F-box" evidence="2">
    <location>
        <begin position="25"/>
        <end position="69"/>
    </location>
</feature>
<dbReference type="Pfam" id="PF12937">
    <property type="entry name" value="F-box-like"/>
    <property type="match status" value="1"/>
</dbReference>
<gene>
    <name evidence="3" type="ORF">psal_cds_1140</name>
</gene>
<dbReference type="InterPro" id="IPR052050">
    <property type="entry name" value="SecEffector_AnkRepeat"/>
</dbReference>
<evidence type="ECO:0000259" key="2">
    <source>
        <dbReference type="PROSITE" id="PS50181"/>
    </source>
</evidence>
<dbReference type="Gene3D" id="1.20.1280.50">
    <property type="match status" value="1"/>
</dbReference>
<dbReference type="PROSITE" id="PS50181">
    <property type="entry name" value="FBOX"/>
    <property type="match status" value="1"/>
</dbReference>
<dbReference type="KEGG" id="vg:34568375"/>
<dbReference type="SUPFAM" id="SSF48403">
    <property type="entry name" value="Ankyrin repeat"/>
    <property type="match status" value="1"/>
</dbReference>
<name>A0A291AU06_9VIRU</name>
<dbReference type="InterPro" id="IPR001810">
    <property type="entry name" value="F-box_dom"/>
</dbReference>
<sequence>MMGGDDEAHVQQRPCKKPRLHGAAAAAWDNLPTEIVDLVLTALDDFDLVNVRRVCHLWRALADNIYRRPLRLAPTRSEYVVEMARRGDFDAVRRAWPATPEPPDAHEPIAHCTGKHSRLDSHDGDSDALGRDKDEDGDSGKGGKERGHAHCWDVEVDTCDVLRAAVEGGSGALVRWLCDQQSCLLTEAAVRTIVTDGVGQEGIEWLYARGYTYCLLADDTTVTAALAGMGHLDALDWLHARSDALWRQSASAAAAAAGHMHVVRWLREHDYPWDTRTCAAAAHSGHTDILWWAIAHGCPHVDHDVAVGLARNGLLDDLVRAVECGCPLSRRTWEEAAGACRIDILEWLLLQRCPTSDAALLYAAARGCIDTMHWLCARGASWHSYVFRYAARTGHLNVLQWASANGCPSDTLAMYEAACGGHTHVMAWLCDALDFSVDADYIVTAAIQFEQYHVLVWLRQRGVKFTVDALATVAGHGRLDALCWGVQAGFPFDARQCHEAVQRDTRAHRATKKWIYARLLPRPRTGCRLLCPADTHPDIVPRPTHTPWSRSPYAYY</sequence>
<organism evidence="3 4">
    <name type="scientific">Pandoravirus salinus</name>
    <dbReference type="NCBI Taxonomy" id="1349410"/>
    <lineage>
        <taxon>Viruses</taxon>
        <taxon>Pandoravirus</taxon>
    </lineage>
</organism>
<dbReference type="SUPFAM" id="SSF81383">
    <property type="entry name" value="F-box domain"/>
    <property type="match status" value="1"/>
</dbReference>
<dbReference type="InterPro" id="IPR036770">
    <property type="entry name" value="Ankyrin_rpt-contain_sf"/>
</dbReference>
<dbReference type="SMART" id="SM00256">
    <property type="entry name" value="FBOX"/>
    <property type="match status" value="1"/>
</dbReference>
<dbReference type="Proteomes" id="UP000204584">
    <property type="component" value="Segment"/>
</dbReference>
<proteinExistence type="predicted"/>
<accession>A0A291AU06</accession>
<dbReference type="PANTHER" id="PTHR46586:SF3">
    <property type="entry name" value="ANKYRIN REPEAT-CONTAINING PROTEIN"/>
    <property type="match status" value="1"/>
</dbReference>
<dbReference type="PANTHER" id="PTHR46586">
    <property type="entry name" value="ANKYRIN REPEAT-CONTAINING PROTEIN"/>
    <property type="match status" value="1"/>
</dbReference>
<dbReference type="RefSeq" id="YP_009430125.1">
    <property type="nucleotide sequence ID" value="NC_022098.1"/>
</dbReference>
<protein>
    <submittedName>
        <fullName evidence="3">Ankyrin repeat domain containing protein</fullName>
    </submittedName>
</protein>
<dbReference type="Gene3D" id="1.25.40.20">
    <property type="entry name" value="Ankyrin repeat-containing domain"/>
    <property type="match status" value="1"/>
</dbReference>
<reference evidence="3 4" key="1">
    <citation type="journal article" date="2013" name="Science">
        <title>Pandoraviruses: amoeba viruses with genomes up to 2.5 Mb reaching that of parasitic eukaryotes.</title>
        <authorList>
            <person name="Philippe N."/>
            <person name="Legendre M."/>
            <person name="Doutre G."/>
            <person name="Coute Y."/>
            <person name="Poirot O."/>
            <person name="Lescot M."/>
            <person name="Arslan D."/>
            <person name="Seltzer V."/>
            <person name="Bertaux L."/>
            <person name="Bruley C."/>
            <person name="Garin J."/>
            <person name="Claverie J.M."/>
            <person name="Abergel C."/>
        </authorList>
    </citation>
    <scope>NUCLEOTIDE SEQUENCE [LARGE SCALE GENOMIC DNA]</scope>
</reference>
<dbReference type="InterPro" id="IPR036047">
    <property type="entry name" value="F-box-like_dom_sf"/>
</dbReference>
<feature type="region of interest" description="Disordered" evidence="1">
    <location>
        <begin position="97"/>
        <end position="147"/>
    </location>
</feature>
<keyword evidence="4" id="KW-1185">Reference proteome</keyword>
<feature type="compositionally biased region" description="Basic and acidic residues" evidence="1">
    <location>
        <begin position="117"/>
        <end position="147"/>
    </location>
</feature>
<dbReference type="GeneID" id="34568375"/>